<evidence type="ECO:0000256" key="1">
    <source>
        <dbReference type="RuleBase" id="RU364000"/>
    </source>
</evidence>
<dbReference type="SMART" id="SM00829">
    <property type="entry name" value="PKS_ER"/>
    <property type="match status" value="1"/>
</dbReference>
<dbReference type="InterPro" id="IPR013154">
    <property type="entry name" value="ADH-like_N"/>
</dbReference>
<dbReference type="EMBL" id="CP028271">
    <property type="protein sequence ID" value="QHM73939.1"/>
    <property type="molecule type" value="Genomic_DNA"/>
</dbReference>
<dbReference type="InterPro" id="IPR036291">
    <property type="entry name" value="NAD(P)-bd_dom_sf"/>
</dbReference>
<accession>A0A6P1Q786</accession>
<evidence type="ECO:0000313" key="3">
    <source>
        <dbReference type="EMBL" id="QHM73939.1"/>
    </source>
</evidence>
<gene>
    <name evidence="3" type="ORF">C7M51_04300</name>
</gene>
<protein>
    <recommendedName>
        <fullName evidence="1">Zinc-type alcohol dehydrogenase-like protein</fullName>
    </recommendedName>
</protein>
<feature type="domain" description="Enoyl reductase (ER)" evidence="2">
    <location>
        <begin position="15"/>
        <end position="331"/>
    </location>
</feature>
<dbReference type="InterPro" id="IPR050700">
    <property type="entry name" value="YIM1/Zinc_Alcohol_DH_Fams"/>
</dbReference>
<dbReference type="CDD" id="cd08252">
    <property type="entry name" value="AL_MDR"/>
    <property type="match status" value="1"/>
</dbReference>
<name>A0A6P1Q786_9GAMM</name>
<dbReference type="NCBIfam" id="TIGR02817">
    <property type="entry name" value="adh_fam_1"/>
    <property type="match status" value="1"/>
</dbReference>
<dbReference type="Proteomes" id="UP000464053">
    <property type="component" value="Chromosome"/>
</dbReference>
<organism evidence="3 4">
    <name type="scientific">Mixta intestinalis</name>
    <dbReference type="NCBI Taxonomy" id="1615494"/>
    <lineage>
        <taxon>Bacteria</taxon>
        <taxon>Pseudomonadati</taxon>
        <taxon>Pseudomonadota</taxon>
        <taxon>Gammaproteobacteria</taxon>
        <taxon>Enterobacterales</taxon>
        <taxon>Erwiniaceae</taxon>
        <taxon>Mixta</taxon>
    </lineage>
</organism>
<evidence type="ECO:0000259" key="2">
    <source>
        <dbReference type="SMART" id="SM00829"/>
    </source>
</evidence>
<dbReference type="AlphaFoldDB" id="A0A6P1Q786"/>
<dbReference type="InterPro" id="IPR011032">
    <property type="entry name" value="GroES-like_sf"/>
</dbReference>
<dbReference type="OrthoDB" id="9785812at2"/>
<dbReference type="Pfam" id="PF13602">
    <property type="entry name" value="ADH_zinc_N_2"/>
    <property type="match status" value="1"/>
</dbReference>
<dbReference type="PANTHER" id="PTHR11695">
    <property type="entry name" value="ALCOHOL DEHYDROGENASE RELATED"/>
    <property type="match status" value="1"/>
</dbReference>
<keyword evidence="1" id="KW-0479">Metal-binding</keyword>
<comment type="similarity">
    <text evidence="1">Belongs to the zinc-containing alcohol dehydrogenase family. Quinone oxidoreductase subfamily.</text>
</comment>
<dbReference type="Gene3D" id="3.90.180.10">
    <property type="entry name" value="Medium-chain alcohol dehydrogenases, catalytic domain"/>
    <property type="match status" value="1"/>
</dbReference>
<dbReference type="Gene3D" id="3.40.50.720">
    <property type="entry name" value="NAD(P)-binding Rossmann-like Domain"/>
    <property type="match status" value="1"/>
</dbReference>
<reference evidence="3 4" key="1">
    <citation type="submission" date="2018-03" db="EMBL/GenBank/DDBJ databases">
        <title>Pantoea intestinalis SRCM103226 isolated form the mealworm.</title>
        <authorList>
            <person name="Jeong D.-Y."/>
            <person name="Kim J.W."/>
        </authorList>
    </citation>
    <scope>NUCLEOTIDE SEQUENCE [LARGE SCALE GENOMIC DNA]</scope>
    <source>
        <strain evidence="3 4">SRCM103226</strain>
    </source>
</reference>
<dbReference type="SUPFAM" id="SSF51735">
    <property type="entry name" value="NAD(P)-binding Rossmann-fold domains"/>
    <property type="match status" value="1"/>
</dbReference>
<proteinExistence type="inferred from homology"/>
<dbReference type="InterPro" id="IPR020843">
    <property type="entry name" value="ER"/>
</dbReference>
<sequence length="333" mass="36506">MTMRAVAVNPQHPEQFIEIEQEKPTPGEYDLLVEVKAVSVNPVDTKVHKGVQKSGLQQPRILGWDASGVVVETGSKVTDFKVGDEVYYAGDITRPGSNSTLQRVDARIVGHKPKSLDFGAAAAIPLTALTAWEGLFERLRIADASETQTLLIIGGAGGVGSLAIPFTKLHSKVKVIATASRPDSVQWCKDRGADLVINYKNMPEELAQHGIQQVDYIFCLNDTDGHWDTIGKLIAPQGQICTIVENAHPLDMEQLKLKSAALHWEFMFTRSMYSTPDMARQGEILDEVARLLDAGKLTTTLNETLQGLSVDSLRQAHEKVLEGHMRGKAVIVY</sequence>
<evidence type="ECO:0000313" key="4">
    <source>
        <dbReference type="Proteomes" id="UP000464053"/>
    </source>
</evidence>
<keyword evidence="1" id="KW-0862">Zinc</keyword>
<dbReference type="SUPFAM" id="SSF50129">
    <property type="entry name" value="GroES-like"/>
    <property type="match status" value="1"/>
</dbReference>
<dbReference type="GO" id="GO:0016491">
    <property type="term" value="F:oxidoreductase activity"/>
    <property type="evidence" value="ECO:0007669"/>
    <property type="project" value="UniProtKB-KW"/>
</dbReference>
<dbReference type="KEGG" id="mint:C7M51_04300"/>
<keyword evidence="1" id="KW-0560">Oxidoreductase</keyword>
<dbReference type="RefSeq" id="WP_160623486.1">
    <property type="nucleotide sequence ID" value="NZ_CP028271.1"/>
</dbReference>
<keyword evidence="4" id="KW-1185">Reference proteome</keyword>
<dbReference type="InterPro" id="IPR014182">
    <property type="entry name" value="ADH_Zn_typ-1"/>
</dbReference>
<dbReference type="PANTHER" id="PTHR11695:SF294">
    <property type="entry name" value="RETICULON-4-INTERACTING PROTEIN 1, MITOCHONDRIAL"/>
    <property type="match status" value="1"/>
</dbReference>
<dbReference type="GO" id="GO:0008270">
    <property type="term" value="F:zinc ion binding"/>
    <property type="evidence" value="ECO:0007669"/>
    <property type="project" value="InterPro"/>
</dbReference>
<dbReference type="Pfam" id="PF08240">
    <property type="entry name" value="ADH_N"/>
    <property type="match status" value="1"/>
</dbReference>